<evidence type="ECO:0000256" key="5">
    <source>
        <dbReference type="ARBA" id="ARBA00022989"/>
    </source>
</evidence>
<keyword evidence="4 12" id="KW-0812">Transmembrane</keyword>
<feature type="compositionally biased region" description="Low complexity" evidence="11">
    <location>
        <begin position="775"/>
        <end position="786"/>
    </location>
</feature>
<dbReference type="PRINTS" id="PR01788">
    <property type="entry name" value="PROSTANOIDR"/>
</dbReference>
<evidence type="ECO:0000256" key="1">
    <source>
        <dbReference type="ARBA" id="ARBA00004651"/>
    </source>
</evidence>
<name>A0AAW0WWY2_CHEQU</name>
<dbReference type="InterPro" id="IPR000276">
    <property type="entry name" value="GPCR_Rhodpsn"/>
</dbReference>
<evidence type="ECO:0000313" key="15">
    <source>
        <dbReference type="Proteomes" id="UP001445076"/>
    </source>
</evidence>
<dbReference type="SUPFAM" id="SSF81321">
    <property type="entry name" value="Family A G protein-coupled receptor-like"/>
    <property type="match status" value="1"/>
</dbReference>
<evidence type="ECO:0000256" key="9">
    <source>
        <dbReference type="ARBA" id="ARBA00023180"/>
    </source>
</evidence>
<keyword evidence="8" id="KW-0675">Receptor</keyword>
<feature type="domain" description="G-protein coupled receptors family 1 profile" evidence="13">
    <location>
        <begin position="81"/>
        <end position="365"/>
    </location>
</feature>
<gene>
    <name evidence="14" type="ORF">OTU49_007256</name>
</gene>
<evidence type="ECO:0000256" key="4">
    <source>
        <dbReference type="ARBA" id="ARBA00022692"/>
    </source>
</evidence>
<comment type="caution">
    <text evidence="14">The sequence shown here is derived from an EMBL/GenBank/DDBJ whole genome shotgun (WGS) entry which is preliminary data.</text>
</comment>
<dbReference type="AlphaFoldDB" id="A0AAW0WWY2"/>
<feature type="region of interest" description="Disordered" evidence="11">
    <location>
        <begin position="769"/>
        <end position="789"/>
    </location>
</feature>
<feature type="transmembrane region" description="Helical" evidence="12">
    <location>
        <begin position="238"/>
        <end position="262"/>
    </location>
</feature>
<dbReference type="GO" id="GO:0004930">
    <property type="term" value="F:G protein-coupled receptor activity"/>
    <property type="evidence" value="ECO:0007669"/>
    <property type="project" value="UniProtKB-KW"/>
</dbReference>
<dbReference type="Pfam" id="PF00001">
    <property type="entry name" value="7tm_1"/>
    <property type="match status" value="1"/>
</dbReference>
<sequence length="874" mass="97412">MLSQQVDVGVGGVTEGMELHQQQQQEEIASMLCNCHTETDSMTDTQLTVICQPNVTCSALNGLPGATIVSPILLCLSGVTGQIWALYYLYTTTRPQHSRTVFFVLLSTLIWTDLIGKVLTTSPALVAYVHGRWVGGVPLCNFHGFSMMLISLVTHLLVSTMAVERFIGIRHGYFYNKNITTSRTKLLLLGIWLFSVLFCALPLFGVGQYGLQYPGSWCFVNIHVTSDSPLRHLIYTNVFGIFTIVNLLIMVFCNIVVIIVLLEKAMSRRGNFCQATLLCLRLCRQRCSDTSFCAPHRTYRQRELEMQMVTVLLVITVVFVVSWTPIDLRLFLNQVWPHKTREDHLQDLIAVRLTSINQIVDPWAYIICRKVFATRAWRWVRLSLMGSRLLGRESSSHPGGSHKKLSRTAKPPEKIQYKTPYKGGGGGEEMVGVKDVVVVVAKDSLILSPTPPPLPPTPPPLPPPPRTPAKDTKPVATSKDMGGTNEGGGSTVEWALREPKSLIPTITSTATPTNIPLTNFIDSEPTTYATPPHAAGQDMLTLGVVPIPVFTSEQYCVRQLVEPEHRHHQYHHNHQLRFSRLPYSASARCSPTSGDTGQTGGINSETLSDSWVSVSSVLGRRHSWCCTQIPSNDKQYRTQSTQTIITPNTLGDDFLNYTSVSQGHDLLDDSVSQGHDLFDHVNLSQGNGQAIRHTTSDKSPYHLAATFPYLNASTNTVHPRVTSPVQHRATSPMNLIPPHQSIDFISQNHIQQDQETDTHHENLHQDAKYPTRLHSNPTNPSSEPSSRLLNPITPLHHPQNISNLDFCNFNSEGHLSRPTDNRSVRHEDSKSVFIIGNNVIPWIDDSQSAENNNCVLKSISSKSTPEHRDYKNFF</sequence>
<dbReference type="GO" id="GO:0005886">
    <property type="term" value="C:plasma membrane"/>
    <property type="evidence" value="ECO:0007669"/>
    <property type="project" value="UniProtKB-SubCell"/>
</dbReference>
<feature type="transmembrane region" description="Helical" evidence="12">
    <location>
        <begin position="102"/>
        <end position="130"/>
    </location>
</feature>
<dbReference type="Gene3D" id="1.20.1070.10">
    <property type="entry name" value="Rhodopsin 7-helix transmembrane proteins"/>
    <property type="match status" value="1"/>
</dbReference>
<feature type="transmembrane region" description="Helical" evidence="12">
    <location>
        <begin position="184"/>
        <end position="204"/>
    </location>
</feature>
<feature type="transmembrane region" description="Helical" evidence="12">
    <location>
        <begin position="306"/>
        <end position="326"/>
    </location>
</feature>
<proteinExistence type="inferred from homology"/>
<feature type="region of interest" description="Disordered" evidence="11">
    <location>
        <begin position="447"/>
        <end position="491"/>
    </location>
</feature>
<keyword evidence="7 12" id="KW-0472">Membrane</keyword>
<dbReference type="PROSITE" id="PS50262">
    <property type="entry name" value="G_PROTEIN_RECEP_F1_2"/>
    <property type="match status" value="1"/>
</dbReference>
<feature type="transmembrane region" description="Helical" evidence="12">
    <location>
        <begin position="142"/>
        <end position="163"/>
    </location>
</feature>
<keyword evidence="5 12" id="KW-1133">Transmembrane helix</keyword>
<dbReference type="CDD" id="cd14981">
    <property type="entry name" value="7tmA_Prostanoid_R"/>
    <property type="match status" value="1"/>
</dbReference>
<evidence type="ECO:0000256" key="7">
    <source>
        <dbReference type="ARBA" id="ARBA00023136"/>
    </source>
</evidence>
<dbReference type="GO" id="GO:0007204">
    <property type="term" value="P:positive regulation of cytosolic calcium ion concentration"/>
    <property type="evidence" value="ECO:0007669"/>
    <property type="project" value="TreeGrafter"/>
</dbReference>
<dbReference type="PANTHER" id="PTHR11866">
    <property type="entry name" value="G-PROTEIN COUPLED RECEPTOR FAMILY 1 MEMBER"/>
    <property type="match status" value="1"/>
</dbReference>
<keyword evidence="3" id="KW-1003">Cell membrane</keyword>
<keyword evidence="10" id="KW-0807">Transducer</keyword>
<organism evidence="14 15">
    <name type="scientific">Cherax quadricarinatus</name>
    <name type="common">Australian red claw crayfish</name>
    <dbReference type="NCBI Taxonomy" id="27406"/>
    <lineage>
        <taxon>Eukaryota</taxon>
        <taxon>Metazoa</taxon>
        <taxon>Ecdysozoa</taxon>
        <taxon>Arthropoda</taxon>
        <taxon>Crustacea</taxon>
        <taxon>Multicrustacea</taxon>
        <taxon>Malacostraca</taxon>
        <taxon>Eumalacostraca</taxon>
        <taxon>Eucarida</taxon>
        <taxon>Decapoda</taxon>
        <taxon>Pleocyemata</taxon>
        <taxon>Astacidea</taxon>
        <taxon>Parastacoidea</taxon>
        <taxon>Parastacidae</taxon>
        <taxon>Cherax</taxon>
    </lineage>
</organism>
<evidence type="ECO:0000256" key="6">
    <source>
        <dbReference type="ARBA" id="ARBA00023040"/>
    </source>
</evidence>
<keyword evidence="9" id="KW-0325">Glycoprotein</keyword>
<keyword evidence="6" id="KW-0297">G-protein coupled receptor</keyword>
<comment type="subcellular location">
    <subcellularLocation>
        <location evidence="1">Cell membrane</location>
        <topology evidence="1">Multi-pass membrane protein</topology>
    </subcellularLocation>
</comment>
<evidence type="ECO:0000256" key="10">
    <source>
        <dbReference type="ARBA" id="ARBA00023224"/>
    </source>
</evidence>
<feature type="compositionally biased region" description="Pro residues" evidence="11">
    <location>
        <begin position="449"/>
        <end position="467"/>
    </location>
</feature>
<evidence type="ECO:0000256" key="3">
    <source>
        <dbReference type="ARBA" id="ARBA00022475"/>
    </source>
</evidence>
<dbReference type="GO" id="GO:0007189">
    <property type="term" value="P:adenylate cyclase-activating G protein-coupled receptor signaling pathway"/>
    <property type="evidence" value="ECO:0007669"/>
    <property type="project" value="TreeGrafter"/>
</dbReference>
<reference evidence="14 15" key="1">
    <citation type="journal article" date="2024" name="BMC Genomics">
        <title>Genome assembly of redclaw crayfish (Cherax quadricarinatus) provides insights into its immune adaptation and hypoxia tolerance.</title>
        <authorList>
            <person name="Liu Z."/>
            <person name="Zheng J."/>
            <person name="Li H."/>
            <person name="Fang K."/>
            <person name="Wang S."/>
            <person name="He J."/>
            <person name="Zhou D."/>
            <person name="Weng S."/>
            <person name="Chi M."/>
            <person name="Gu Z."/>
            <person name="He J."/>
            <person name="Li F."/>
            <person name="Wang M."/>
        </authorList>
    </citation>
    <scope>NUCLEOTIDE SEQUENCE [LARGE SCALE GENOMIC DNA]</scope>
    <source>
        <strain evidence="14">ZL_2023a</strain>
    </source>
</reference>
<keyword evidence="15" id="KW-1185">Reference proteome</keyword>
<evidence type="ECO:0000256" key="2">
    <source>
        <dbReference type="ARBA" id="ARBA00010663"/>
    </source>
</evidence>
<evidence type="ECO:0000313" key="14">
    <source>
        <dbReference type="EMBL" id="KAK8731772.1"/>
    </source>
</evidence>
<dbReference type="PRINTS" id="PR00237">
    <property type="entry name" value="GPCRRHODOPSN"/>
</dbReference>
<dbReference type="Proteomes" id="UP001445076">
    <property type="component" value="Unassembled WGS sequence"/>
</dbReference>
<dbReference type="InterPro" id="IPR008365">
    <property type="entry name" value="Prostanoid_rcpt"/>
</dbReference>
<evidence type="ECO:0000256" key="11">
    <source>
        <dbReference type="SAM" id="MobiDB-lite"/>
    </source>
</evidence>
<protein>
    <recommendedName>
        <fullName evidence="13">G-protein coupled receptors family 1 profile domain-containing protein</fullName>
    </recommendedName>
</protein>
<dbReference type="InterPro" id="IPR017452">
    <property type="entry name" value="GPCR_Rhodpsn_7TM"/>
</dbReference>
<evidence type="ECO:0000256" key="12">
    <source>
        <dbReference type="SAM" id="Phobius"/>
    </source>
</evidence>
<comment type="similarity">
    <text evidence="2">Belongs to the G-protein coupled receptor 1 family.</text>
</comment>
<dbReference type="PANTHER" id="PTHR11866:SF16">
    <property type="entry name" value="PROSTAGLANDIN E2 RECEPTOR EP4 SUBTYPE-LIKE PROTEIN"/>
    <property type="match status" value="1"/>
</dbReference>
<feature type="region of interest" description="Disordered" evidence="11">
    <location>
        <begin position="391"/>
        <end position="423"/>
    </location>
</feature>
<evidence type="ECO:0000256" key="8">
    <source>
        <dbReference type="ARBA" id="ARBA00023170"/>
    </source>
</evidence>
<accession>A0AAW0WWY2</accession>
<evidence type="ECO:0000259" key="13">
    <source>
        <dbReference type="PROSITE" id="PS50262"/>
    </source>
</evidence>
<dbReference type="EMBL" id="JARKIK010000059">
    <property type="protein sequence ID" value="KAK8731772.1"/>
    <property type="molecule type" value="Genomic_DNA"/>
</dbReference>
<feature type="transmembrane region" description="Helical" evidence="12">
    <location>
        <begin position="68"/>
        <end position="90"/>
    </location>
</feature>